<dbReference type="KEGG" id="cre:CHLRE_15g640426v5"/>
<keyword evidence="3" id="KW-1185">Reference proteome</keyword>
<dbReference type="EMBL" id="CM008976">
    <property type="protein sequence ID" value="PNW72674.1"/>
    <property type="molecule type" value="Genomic_DNA"/>
</dbReference>
<organism evidence="2 3">
    <name type="scientific">Chlamydomonas reinhardtii</name>
    <name type="common">Chlamydomonas smithii</name>
    <dbReference type="NCBI Taxonomy" id="3055"/>
    <lineage>
        <taxon>Eukaryota</taxon>
        <taxon>Viridiplantae</taxon>
        <taxon>Chlorophyta</taxon>
        <taxon>core chlorophytes</taxon>
        <taxon>Chlorophyceae</taxon>
        <taxon>CS clade</taxon>
        <taxon>Chlamydomonadales</taxon>
        <taxon>Chlamydomonadaceae</taxon>
        <taxon>Chlamydomonas</taxon>
    </lineage>
</organism>
<evidence type="ECO:0000313" key="2">
    <source>
        <dbReference type="EMBL" id="PNW72674.1"/>
    </source>
</evidence>
<dbReference type="AlphaFoldDB" id="A0A2K3CWL6"/>
<protein>
    <submittedName>
        <fullName evidence="2">Uncharacterized protein</fullName>
    </submittedName>
</protein>
<evidence type="ECO:0000313" key="3">
    <source>
        <dbReference type="Proteomes" id="UP000006906"/>
    </source>
</evidence>
<dbReference type="GeneID" id="66056445"/>
<name>A0A2K3CWL6_CHLRE</name>
<gene>
    <name evidence="2" type="ORF">CHLRE_15g640426v5</name>
</gene>
<sequence length="76" mass="7782">MAVFGETCSPGMRRLEAYLLRRLQKVVVMAAEPAVGAPVRTTGTAAATSSPGSSSISHSSLGSPQLLHGPRGACDE</sequence>
<accession>A0A2K3CWL6</accession>
<dbReference type="RefSeq" id="XP_042916441.1">
    <property type="nucleotide sequence ID" value="XM_043070643.1"/>
</dbReference>
<dbReference type="Gramene" id="PNW72674">
    <property type="protein sequence ID" value="PNW72674"/>
    <property type="gene ID" value="CHLRE_15g640426v5"/>
</dbReference>
<dbReference type="Proteomes" id="UP000006906">
    <property type="component" value="Chromosome 15"/>
</dbReference>
<evidence type="ECO:0000256" key="1">
    <source>
        <dbReference type="SAM" id="MobiDB-lite"/>
    </source>
</evidence>
<reference evidence="2 3" key="1">
    <citation type="journal article" date="2007" name="Science">
        <title>The Chlamydomonas genome reveals the evolution of key animal and plant functions.</title>
        <authorList>
            <person name="Merchant S.S."/>
            <person name="Prochnik S.E."/>
            <person name="Vallon O."/>
            <person name="Harris E.H."/>
            <person name="Karpowicz S.J."/>
            <person name="Witman G.B."/>
            <person name="Terry A."/>
            <person name="Salamov A."/>
            <person name="Fritz-Laylin L.K."/>
            <person name="Marechal-Drouard L."/>
            <person name="Marshall W.F."/>
            <person name="Qu L.H."/>
            <person name="Nelson D.R."/>
            <person name="Sanderfoot A.A."/>
            <person name="Spalding M.H."/>
            <person name="Kapitonov V.V."/>
            <person name="Ren Q."/>
            <person name="Ferris P."/>
            <person name="Lindquist E."/>
            <person name="Shapiro H."/>
            <person name="Lucas S.M."/>
            <person name="Grimwood J."/>
            <person name="Schmutz J."/>
            <person name="Cardol P."/>
            <person name="Cerutti H."/>
            <person name="Chanfreau G."/>
            <person name="Chen C.L."/>
            <person name="Cognat V."/>
            <person name="Croft M.T."/>
            <person name="Dent R."/>
            <person name="Dutcher S."/>
            <person name="Fernandez E."/>
            <person name="Fukuzawa H."/>
            <person name="Gonzalez-Ballester D."/>
            <person name="Gonzalez-Halphen D."/>
            <person name="Hallmann A."/>
            <person name="Hanikenne M."/>
            <person name="Hippler M."/>
            <person name="Inwood W."/>
            <person name="Jabbari K."/>
            <person name="Kalanon M."/>
            <person name="Kuras R."/>
            <person name="Lefebvre P.A."/>
            <person name="Lemaire S.D."/>
            <person name="Lobanov A.V."/>
            <person name="Lohr M."/>
            <person name="Manuell A."/>
            <person name="Meier I."/>
            <person name="Mets L."/>
            <person name="Mittag M."/>
            <person name="Mittelmeier T."/>
            <person name="Moroney J.V."/>
            <person name="Moseley J."/>
            <person name="Napoli C."/>
            <person name="Nedelcu A.M."/>
            <person name="Niyogi K."/>
            <person name="Novoselov S.V."/>
            <person name="Paulsen I.T."/>
            <person name="Pazour G."/>
            <person name="Purton S."/>
            <person name="Ral J.P."/>
            <person name="Riano-Pachon D.M."/>
            <person name="Riekhof W."/>
            <person name="Rymarquis L."/>
            <person name="Schroda M."/>
            <person name="Stern D."/>
            <person name="Umen J."/>
            <person name="Willows R."/>
            <person name="Wilson N."/>
            <person name="Zimmer S.L."/>
            <person name="Allmer J."/>
            <person name="Balk J."/>
            <person name="Bisova K."/>
            <person name="Chen C.J."/>
            <person name="Elias M."/>
            <person name="Gendler K."/>
            <person name="Hauser C."/>
            <person name="Lamb M.R."/>
            <person name="Ledford H."/>
            <person name="Long J.C."/>
            <person name="Minagawa J."/>
            <person name="Page M.D."/>
            <person name="Pan J."/>
            <person name="Pootakham W."/>
            <person name="Roje S."/>
            <person name="Rose A."/>
            <person name="Stahlberg E."/>
            <person name="Terauchi A.M."/>
            <person name="Yang P."/>
            <person name="Ball S."/>
            <person name="Bowler C."/>
            <person name="Dieckmann C.L."/>
            <person name="Gladyshev V.N."/>
            <person name="Green P."/>
            <person name="Jorgensen R."/>
            <person name="Mayfield S."/>
            <person name="Mueller-Roeber B."/>
            <person name="Rajamani S."/>
            <person name="Sayre R.T."/>
            <person name="Brokstein P."/>
            <person name="Dubchak I."/>
            <person name="Goodstein D."/>
            <person name="Hornick L."/>
            <person name="Huang Y.W."/>
            <person name="Jhaveri J."/>
            <person name="Luo Y."/>
            <person name="Martinez D."/>
            <person name="Ngau W.C."/>
            <person name="Otillar B."/>
            <person name="Poliakov A."/>
            <person name="Porter A."/>
            <person name="Szajkowski L."/>
            <person name="Werner G."/>
            <person name="Zhou K."/>
            <person name="Grigoriev I.V."/>
            <person name="Rokhsar D.S."/>
            <person name="Grossman A.R."/>
        </authorList>
    </citation>
    <scope>NUCLEOTIDE SEQUENCE [LARGE SCALE GENOMIC DNA]</scope>
    <source>
        <strain evidence="3">CC-503</strain>
    </source>
</reference>
<proteinExistence type="predicted"/>
<dbReference type="InParanoid" id="A0A2K3CWL6"/>
<feature type="compositionally biased region" description="Low complexity" evidence="1">
    <location>
        <begin position="41"/>
        <end position="63"/>
    </location>
</feature>
<feature type="region of interest" description="Disordered" evidence="1">
    <location>
        <begin position="38"/>
        <end position="76"/>
    </location>
</feature>